<keyword evidence="3" id="KW-1185">Reference proteome</keyword>
<name>A0YBM2_9GAMM</name>
<dbReference type="Proteomes" id="UP000004931">
    <property type="component" value="Unassembled WGS sequence"/>
</dbReference>
<protein>
    <submittedName>
        <fullName evidence="2">Putative glutathione S-transferase</fullName>
    </submittedName>
</protein>
<sequence length="212" mass="24613">MRARLGILLARQSVLIRAVVTKNKPIEMLAISPKGTVPVLIITPDKCGEEPNPATTIIDESVDIMLWALTLNDPQNLLQREDPGRLNTLLELIERNDREFKPSLEVYKLAKRFHKNSEVTDRQQCEVFVAELEKNLSIGYFLMGDKPSLVDYALLPFIRQFARVDRRWYLQAPYPRLRDWLNRHLQTPLFTKAMAKYPLWLDSHKSFLLGDK</sequence>
<feature type="domain" description="GST N-terminal" evidence="1">
    <location>
        <begin position="1"/>
        <end position="69"/>
    </location>
</feature>
<comment type="caution">
    <text evidence="2">The sequence shown here is derived from an EMBL/GenBank/DDBJ whole genome shotgun (WGS) entry which is preliminary data.</text>
</comment>
<dbReference type="Pfam" id="PF13417">
    <property type="entry name" value="GST_N_3"/>
    <property type="match status" value="1"/>
</dbReference>
<evidence type="ECO:0000259" key="1">
    <source>
        <dbReference type="Pfam" id="PF13417"/>
    </source>
</evidence>
<dbReference type="STRING" id="247633.GP2143_05860"/>
<dbReference type="Gene3D" id="3.40.30.10">
    <property type="entry name" value="Glutaredoxin"/>
    <property type="match status" value="1"/>
</dbReference>
<dbReference type="Gene3D" id="1.20.1050.10">
    <property type="match status" value="1"/>
</dbReference>
<dbReference type="PANTHER" id="PTHR44051:SF8">
    <property type="entry name" value="GLUTATHIONE S-TRANSFERASE GSTA"/>
    <property type="match status" value="1"/>
</dbReference>
<dbReference type="InterPro" id="IPR004045">
    <property type="entry name" value="Glutathione_S-Trfase_N"/>
</dbReference>
<dbReference type="PANTHER" id="PTHR44051">
    <property type="entry name" value="GLUTATHIONE S-TRANSFERASE-RELATED"/>
    <property type="match status" value="1"/>
</dbReference>
<dbReference type="AlphaFoldDB" id="A0YBM2"/>
<dbReference type="eggNOG" id="COG0625">
    <property type="taxonomic scope" value="Bacteria"/>
</dbReference>
<dbReference type="Pfam" id="PF13410">
    <property type="entry name" value="GST_C_2"/>
    <property type="match status" value="1"/>
</dbReference>
<dbReference type="SUPFAM" id="SSF47616">
    <property type="entry name" value="GST C-terminal domain-like"/>
    <property type="match status" value="1"/>
</dbReference>
<dbReference type="EMBL" id="AAVT01000002">
    <property type="protein sequence ID" value="EAW31952.1"/>
    <property type="molecule type" value="Genomic_DNA"/>
</dbReference>
<reference evidence="2 3" key="1">
    <citation type="journal article" date="2010" name="J. Bacteriol.">
        <title>Genome sequence of the oligotrophic marine Gammaproteobacterium HTCC2143, isolated from the Oregon Coast.</title>
        <authorList>
            <person name="Oh H.M."/>
            <person name="Kang I."/>
            <person name="Ferriera S."/>
            <person name="Giovannoni S.J."/>
            <person name="Cho J.C."/>
        </authorList>
    </citation>
    <scope>NUCLEOTIDE SEQUENCE [LARGE SCALE GENOMIC DNA]</scope>
    <source>
        <strain evidence="2 3">HTCC2143</strain>
    </source>
</reference>
<dbReference type="GO" id="GO:0016740">
    <property type="term" value="F:transferase activity"/>
    <property type="evidence" value="ECO:0007669"/>
    <property type="project" value="UniProtKB-KW"/>
</dbReference>
<evidence type="ECO:0000313" key="3">
    <source>
        <dbReference type="Proteomes" id="UP000004931"/>
    </source>
</evidence>
<evidence type="ECO:0000313" key="2">
    <source>
        <dbReference type="EMBL" id="EAW31952.1"/>
    </source>
</evidence>
<organism evidence="2 3">
    <name type="scientific">marine gamma proteobacterium HTCC2143</name>
    <dbReference type="NCBI Taxonomy" id="247633"/>
    <lineage>
        <taxon>Bacteria</taxon>
        <taxon>Pseudomonadati</taxon>
        <taxon>Pseudomonadota</taxon>
        <taxon>Gammaproteobacteria</taxon>
        <taxon>Cellvibrionales</taxon>
        <taxon>Spongiibacteraceae</taxon>
        <taxon>BD1-7 clade</taxon>
    </lineage>
</organism>
<proteinExistence type="predicted"/>
<accession>A0YBM2</accession>
<keyword evidence="2" id="KW-0808">Transferase</keyword>
<dbReference type="CDD" id="cd03196">
    <property type="entry name" value="GST_C_5"/>
    <property type="match status" value="1"/>
</dbReference>
<gene>
    <name evidence="2" type="ORF">GP2143_05860</name>
</gene>
<dbReference type="InterPro" id="IPR036282">
    <property type="entry name" value="Glutathione-S-Trfase_C_sf"/>
</dbReference>